<proteinExistence type="predicted"/>
<evidence type="ECO:0000313" key="1">
    <source>
        <dbReference type="EMBL" id="SDP70714.1"/>
    </source>
</evidence>
<keyword evidence="2" id="KW-1185">Reference proteome</keyword>
<dbReference type="EMBL" id="FNJU01000005">
    <property type="protein sequence ID" value="SDP70714.1"/>
    <property type="molecule type" value="Genomic_DNA"/>
</dbReference>
<protein>
    <submittedName>
        <fullName evidence="1">YheC/D like ATP-grasp</fullName>
    </submittedName>
</protein>
<dbReference type="AlphaFoldDB" id="A0A1H0UWV5"/>
<dbReference type="InterPro" id="IPR026838">
    <property type="entry name" value="YheC/D"/>
</dbReference>
<reference evidence="2" key="1">
    <citation type="submission" date="2016-10" db="EMBL/GenBank/DDBJ databases">
        <authorList>
            <person name="Varghese N."/>
            <person name="Submissions S."/>
        </authorList>
    </citation>
    <scope>NUCLEOTIDE SEQUENCE [LARGE SCALE GENOMIC DNA]</scope>
    <source>
        <strain evidence="2">IBRC-M10078</strain>
    </source>
</reference>
<accession>A0A1H0UWV5</accession>
<dbReference type="SUPFAM" id="SSF56059">
    <property type="entry name" value="Glutathione synthetase ATP-binding domain-like"/>
    <property type="match status" value="1"/>
</dbReference>
<dbReference type="OrthoDB" id="7869153at2"/>
<dbReference type="Pfam" id="PF14398">
    <property type="entry name" value="ATPgrasp_YheCD"/>
    <property type="match status" value="1"/>
</dbReference>
<dbReference type="Proteomes" id="UP000199159">
    <property type="component" value="Unassembled WGS sequence"/>
</dbReference>
<name>A0A1H0UWV5_9BACI</name>
<dbReference type="STRING" id="930152.SAMN05216565_105225"/>
<sequence length="454" mass="51935">MDTLQINIISGEESTIYLPKQLKHLGEITHVAFGTISCKCRMKLTDSEEKILTISEDLYTTLKLPNNSTTYLIVHENTLYLGPLVGIFTAGFTDSLLRPIGERSIFFSKLLSAEKAVGAIPFVFGAHHIDWENGLITGLFYLKDGWKKIEVPFPNVIYDRLPNRRIENHQALKKVKEKLTQEYLIPWFNPGFFDKWEIHQLLMNVDNVSSFLPETHKNPNFALIETMLSKYQHVYLKPANGSLGLGVFQIIYSREEEAYYCRFKDVETQKNRLQKYSSLEALINFLFRKKQLKHYIVQQGITLLRTDHKTIDFRVHTNKNKEGKWQLSVIAGKIAGRGSVTTHINSGGVVKTLDEIFTDTKECQEITQKLAHTALALSKAIDSKIVGTIGEIGFDLGIDKQGNIWVFEANSKPGRSIFAHPRLRENDLLTRKLFLQYAIHLTETTIKKPEEVHQ</sequence>
<dbReference type="RefSeq" id="WP_090854645.1">
    <property type="nucleotide sequence ID" value="NZ_FNJU01000005.1"/>
</dbReference>
<organism evidence="1 2">
    <name type="scientific">Litchfieldia salsa</name>
    <dbReference type="NCBI Taxonomy" id="930152"/>
    <lineage>
        <taxon>Bacteria</taxon>
        <taxon>Bacillati</taxon>
        <taxon>Bacillota</taxon>
        <taxon>Bacilli</taxon>
        <taxon>Bacillales</taxon>
        <taxon>Bacillaceae</taxon>
        <taxon>Litchfieldia</taxon>
    </lineage>
</organism>
<dbReference type="Gene3D" id="3.30.470.20">
    <property type="entry name" value="ATP-grasp fold, B domain"/>
    <property type="match status" value="1"/>
</dbReference>
<evidence type="ECO:0000313" key="2">
    <source>
        <dbReference type="Proteomes" id="UP000199159"/>
    </source>
</evidence>
<gene>
    <name evidence="1" type="ORF">SAMN05216565_105225</name>
</gene>